<keyword evidence="1" id="KW-1133">Transmembrane helix</keyword>
<evidence type="ECO:0000313" key="3">
    <source>
        <dbReference type="Proteomes" id="UP000007397"/>
    </source>
</evidence>
<dbReference type="EMBL" id="HE717023">
    <property type="protein sequence ID" value="CCG44882.1"/>
    <property type="molecule type" value="Genomic_DNA"/>
</dbReference>
<dbReference type="HOGENOM" id="CLU_194309_0_0_9"/>
<organism evidence="2 3">
    <name type="scientific">Halobacillus halophilus (strain ATCC 35676 / DSM 2266 / JCM 20832 / KCTC 3685 / LMG 17431 / NBRC 102448 / NCIMB 2269)</name>
    <name type="common">Sporosarcina halophila</name>
    <dbReference type="NCBI Taxonomy" id="866895"/>
    <lineage>
        <taxon>Bacteria</taxon>
        <taxon>Bacillati</taxon>
        <taxon>Bacillota</taxon>
        <taxon>Bacilli</taxon>
        <taxon>Bacillales</taxon>
        <taxon>Bacillaceae</taxon>
        <taxon>Halobacillus</taxon>
    </lineage>
</organism>
<accession>I0JL62</accession>
<evidence type="ECO:0000256" key="1">
    <source>
        <dbReference type="SAM" id="Phobius"/>
    </source>
</evidence>
<reference evidence="2 3" key="1">
    <citation type="journal article" date="2013" name="Environ. Microbiol.">
        <title>Chloride and organic osmolytes: a hybrid strategy to cope with elevated salinities by the moderately halophilic, chloride-dependent bacterium Halobacillus halophilus.</title>
        <authorList>
            <person name="Saum S.H."/>
            <person name="Pfeiffer F."/>
            <person name="Palm P."/>
            <person name="Rampp M."/>
            <person name="Schuster S.C."/>
            <person name="Muller V."/>
            <person name="Oesterhelt D."/>
        </authorList>
    </citation>
    <scope>NUCLEOTIDE SEQUENCE [LARGE SCALE GENOMIC DNA]</scope>
    <source>
        <strain evidence="3">ATCC 35676 / DSM 2266 / JCM 20832 / KCTC 3685 / LMG 17431 / NBRC 102448 / NCIMB 2269</strain>
    </source>
</reference>
<dbReference type="AlphaFoldDB" id="I0JL62"/>
<feature type="transmembrane region" description="Helical" evidence="1">
    <location>
        <begin position="47"/>
        <end position="67"/>
    </location>
</feature>
<proteinExistence type="predicted"/>
<gene>
    <name evidence="2" type="ORF">HBHAL_2536_A</name>
</gene>
<dbReference type="eggNOG" id="ENOG502ZEI3">
    <property type="taxonomic scope" value="Bacteria"/>
</dbReference>
<protein>
    <submittedName>
        <fullName evidence="2">Uncharacterized protein</fullName>
    </submittedName>
</protein>
<evidence type="ECO:0000313" key="2">
    <source>
        <dbReference type="EMBL" id="CCG44882.1"/>
    </source>
</evidence>
<dbReference type="KEGG" id="hhd:HBHAL_2536_A"/>
<feature type="transmembrane region" description="Helical" evidence="1">
    <location>
        <begin position="5"/>
        <end position="27"/>
    </location>
</feature>
<keyword evidence="1" id="KW-0812">Transmembrane</keyword>
<keyword evidence="1" id="KW-0472">Membrane</keyword>
<name>I0JL62_HALH3</name>
<sequence>MKRYLLFIGSFTILYFIYQIGSGLLLTMNSTPESSFTTGPLPQEVDFGSRSLSFLVTLLIASLAYFISQLLKTQKS</sequence>
<dbReference type="Proteomes" id="UP000007397">
    <property type="component" value="Chromosome"/>
</dbReference>
<keyword evidence="3" id="KW-1185">Reference proteome</keyword>